<dbReference type="PANTHER" id="PTHR31377">
    <property type="entry name" value="AGMATINE DEIMINASE-RELATED"/>
    <property type="match status" value="1"/>
</dbReference>
<name>A0A1J5NKD1_9BACT</name>
<protein>
    <submittedName>
        <fullName evidence="2">Agmatine deiminase</fullName>
        <ecNumber evidence="2">3.5.3.12</ecNumber>
    </submittedName>
</protein>
<keyword evidence="1 2" id="KW-0378">Hydrolase</keyword>
<dbReference type="Gene3D" id="3.75.10.10">
    <property type="entry name" value="L-arginine/glycine Amidinotransferase, Chain A"/>
    <property type="match status" value="1"/>
</dbReference>
<dbReference type="RefSeq" id="WP_071544212.1">
    <property type="nucleotide sequence ID" value="NZ_LKAQ01000001.1"/>
</dbReference>
<organism evidence="2 3">
    <name type="scientific">Pseudodesulfovibrio hydrargyri</name>
    <dbReference type="NCBI Taxonomy" id="2125990"/>
    <lineage>
        <taxon>Bacteria</taxon>
        <taxon>Pseudomonadati</taxon>
        <taxon>Thermodesulfobacteriota</taxon>
        <taxon>Desulfovibrionia</taxon>
        <taxon>Desulfovibrionales</taxon>
        <taxon>Desulfovibrionaceae</taxon>
    </lineage>
</organism>
<evidence type="ECO:0000313" key="2">
    <source>
        <dbReference type="EMBL" id="OIQ52113.1"/>
    </source>
</evidence>
<accession>A0A1J5NKD1</accession>
<dbReference type="GO" id="GO:0004668">
    <property type="term" value="F:protein-arginine deiminase activity"/>
    <property type="evidence" value="ECO:0007669"/>
    <property type="project" value="InterPro"/>
</dbReference>
<dbReference type="GO" id="GO:0047632">
    <property type="term" value="F:agmatine deiminase activity"/>
    <property type="evidence" value="ECO:0007669"/>
    <property type="project" value="UniProtKB-EC"/>
</dbReference>
<dbReference type="SUPFAM" id="SSF55909">
    <property type="entry name" value="Pentein"/>
    <property type="match status" value="1"/>
</dbReference>
<dbReference type="EMBL" id="LKAQ01000001">
    <property type="protein sequence ID" value="OIQ52113.1"/>
    <property type="molecule type" value="Genomic_DNA"/>
</dbReference>
<sequence>MANTPVTPIRVPVRAPACDGLYMPGEWAEHEATWMIWPCKPSAWPFGLDKPRRAYAEVAKAISRFEPVRMMCRPELMDQAQSLCGDAVTLVPMDTRDSWSRDSAPTFVIDGKGGVAGVDWVFNDWGHIARYEGKYDEPMAQAVLEHLSMRRYAAPCIIEGGGIHSDGEGTLLTTEQVQLDPRRNAGFTKKDFEDVFAAYLGTEKVIWLGDGLEDDETNGHVDILACFVRPGVVMVHDCTDPDDANHKVSQDAIKRLEAATDARGRSFEIIRMPQPAPRYNGDWRMDLTYINFYIANGGIVMSSFDDPMDEVAYKLVCEAFPDHEVVQLSGLDIFPGGGGIHCITQQQPKGGPLPVF</sequence>
<dbReference type="Pfam" id="PF04371">
    <property type="entry name" value="PAD_porph"/>
    <property type="match status" value="1"/>
</dbReference>
<gene>
    <name evidence="2" type="primary">aguA</name>
    <name evidence="2" type="ORF">BerOc1_00586</name>
</gene>
<evidence type="ECO:0000313" key="3">
    <source>
        <dbReference type="Proteomes" id="UP000181901"/>
    </source>
</evidence>
<dbReference type="GO" id="GO:0009446">
    <property type="term" value="P:putrescine biosynthetic process"/>
    <property type="evidence" value="ECO:0007669"/>
    <property type="project" value="InterPro"/>
</dbReference>
<dbReference type="AlphaFoldDB" id="A0A1J5NKD1"/>
<dbReference type="Proteomes" id="UP000181901">
    <property type="component" value="Unassembled WGS sequence"/>
</dbReference>
<proteinExistence type="predicted"/>
<keyword evidence="3" id="KW-1185">Reference proteome</keyword>
<dbReference type="EC" id="3.5.3.12" evidence="2"/>
<dbReference type="PANTHER" id="PTHR31377:SF0">
    <property type="entry name" value="AGMATINE DEIMINASE-RELATED"/>
    <property type="match status" value="1"/>
</dbReference>
<dbReference type="InterPro" id="IPR007466">
    <property type="entry name" value="Peptidyl-Arg-deiminase_porph"/>
</dbReference>
<evidence type="ECO:0000256" key="1">
    <source>
        <dbReference type="ARBA" id="ARBA00022801"/>
    </source>
</evidence>
<comment type="caution">
    <text evidence="2">The sequence shown here is derived from an EMBL/GenBank/DDBJ whole genome shotgun (WGS) entry which is preliminary data.</text>
</comment>
<reference evidence="2 3" key="1">
    <citation type="submission" date="2015-09" db="EMBL/GenBank/DDBJ databases">
        <title>Genome of Desulfovibrio dechloracetivorans BerOc1, a mercury methylating strain isolated from highly hydrocarbons and metals contaminated coastal sediments.</title>
        <authorList>
            <person name="Goni Urriza M."/>
            <person name="Gassie C."/>
            <person name="Bouchez O."/>
            <person name="Klopp C."/>
            <person name="Ranchou-Peyruse A."/>
            <person name="Remy G."/>
        </authorList>
    </citation>
    <scope>NUCLEOTIDE SEQUENCE [LARGE SCALE GENOMIC DNA]</scope>
    <source>
        <strain evidence="2 3">BerOc1</strain>
    </source>
</reference>
<dbReference type="OrthoDB" id="9808013at2"/>